<feature type="transmembrane region" description="Helical" evidence="7">
    <location>
        <begin position="84"/>
        <end position="104"/>
    </location>
</feature>
<feature type="transmembrane region" description="Helical" evidence="7">
    <location>
        <begin position="283"/>
        <end position="312"/>
    </location>
</feature>
<name>A0A078LU67_9PSED</name>
<feature type="transmembrane region" description="Helical" evidence="7">
    <location>
        <begin position="150"/>
        <end position="166"/>
    </location>
</feature>
<feature type="transmembrane region" description="Helical" evidence="7">
    <location>
        <begin position="231"/>
        <end position="252"/>
    </location>
</feature>
<keyword evidence="5 7" id="KW-1133">Transmembrane helix</keyword>
<evidence type="ECO:0000256" key="4">
    <source>
        <dbReference type="ARBA" id="ARBA00022692"/>
    </source>
</evidence>
<dbReference type="GO" id="GO:0016413">
    <property type="term" value="F:O-acetyltransferase activity"/>
    <property type="evidence" value="ECO:0007669"/>
    <property type="project" value="TreeGrafter"/>
</dbReference>
<accession>A0A078LU67</accession>
<evidence type="ECO:0000256" key="7">
    <source>
        <dbReference type="SAM" id="Phobius"/>
    </source>
</evidence>
<dbReference type="Pfam" id="PF01757">
    <property type="entry name" value="Acyl_transf_3"/>
    <property type="match status" value="1"/>
</dbReference>
<keyword evidence="9" id="KW-0012">Acyltransferase</keyword>
<dbReference type="eggNOG" id="COG3594">
    <property type="taxonomic scope" value="Bacteria"/>
</dbReference>
<dbReference type="HOGENOM" id="CLU_023915_6_0_6"/>
<keyword evidence="3" id="KW-1003">Cell membrane</keyword>
<dbReference type="GO" id="GO:0009246">
    <property type="term" value="P:enterobacterial common antigen biosynthetic process"/>
    <property type="evidence" value="ECO:0007669"/>
    <property type="project" value="TreeGrafter"/>
</dbReference>
<evidence type="ECO:0000256" key="2">
    <source>
        <dbReference type="ARBA" id="ARBA00007400"/>
    </source>
</evidence>
<feature type="domain" description="Acyltransferase 3" evidence="8">
    <location>
        <begin position="5"/>
        <end position="309"/>
    </location>
</feature>
<feature type="transmembrane region" description="Helical" evidence="7">
    <location>
        <begin position="259"/>
        <end position="277"/>
    </location>
</feature>
<dbReference type="PANTHER" id="PTHR40074:SF2">
    <property type="entry name" value="O-ACETYLTRANSFERASE WECH"/>
    <property type="match status" value="1"/>
</dbReference>
<comment type="subcellular location">
    <subcellularLocation>
        <location evidence="1">Cell membrane</location>
        <topology evidence="1">Multi-pass membrane protein</topology>
    </subcellularLocation>
</comment>
<protein>
    <submittedName>
        <fullName evidence="9">Acyltransferase</fullName>
    </submittedName>
</protein>
<dbReference type="GO" id="GO:0005886">
    <property type="term" value="C:plasma membrane"/>
    <property type="evidence" value="ECO:0007669"/>
    <property type="project" value="UniProtKB-SubCell"/>
</dbReference>
<dbReference type="STRING" id="1499686.BN1079_00691"/>
<reference evidence="9 10" key="1">
    <citation type="submission" date="2014-07" db="EMBL/GenBank/DDBJ databases">
        <authorList>
            <person name="Urmite Genomes Urmite Genomes"/>
        </authorList>
    </citation>
    <scope>NUCLEOTIDE SEQUENCE [LARGE SCALE GENOMIC DNA]</scope>
    <source>
        <strain evidence="9 10">20_BN</strain>
    </source>
</reference>
<evidence type="ECO:0000256" key="6">
    <source>
        <dbReference type="ARBA" id="ARBA00023136"/>
    </source>
</evidence>
<comment type="similarity">
    <text evidence="2">Belongs to the acyltransferase 3 family.</text>
</comment>
<evidence type="ECO:0000259" key="8">
    <source>
        <dbReference type="Pfam" id="PF01757"/>
    </source>
</evidence>
<feature type="transmembrane region" description="Helical" evidence="7">
    <location>
        <begin position="172"/>
        <end position="190"/>
    </location>
</feature>
<evidence type="ECO:0000313" key="9">
    <source>
        <dbReference type="EMBL" id="CDZ93401.1"/>
    </source>
</evidence>
<dbReference type="Proteomes" id="UP000053902">
    <property type="component" value="Unassembled WGS sequence"/>
</dbReference>
<evidence type="ECO:0000256" key="1">
    <source>
        <dbReference type="ARBA" id="ARBA00004651"/>
    </source>
</evidence>
<dbReference type="OrthoDB" id="9814956at2"/>
<feature type="transmembrane region" description="Helical" evidence="7">
    <location>
        <begin position="124"/>
        <end position="143"/>
    </location>
</feature>
<evidence type="ECO:0000256" key="5">
    <source>
        <dbReference type="ARBA" id="ARBA00022989"/>
    </source>
</evidence>
<dbReference type="RefSeq" id="WP_037022298.1">
    <property type="nucleotide sequence ID" value="NZ_CCSF01000001.1"/>
</dbReference>
<keyword evidence="10" id="KW-1185">Reference proteome</keyword>
<dbReference type="EMBL" id="CCSF01000001">
    <property type="protein sequence ID" value="CDZ93401.1"/>
    <property type="molecule type" value="Genomic_DNA"/>
</dbReference>
<dbReference type="PANTHER" id="PTHR40074">
    <property type="entry name" value="O-ACETYLTRANSFERASE WECH"/>
    <property type="match status" value="1"/>
</dbReference>
<feature type="transmembrane region" description="Helical" evidence="7">
    <location>
        <begin position="7"/>
        <end position="25"/>
    </location>
</feature>
<keyword evidence="4 7" id="KW-0812">Transmembrane</keyword>
<evidence type="ECO:0000313" key="10">
    <source>
        <dbReference type="Proteomes" id="UP000053902"/>
    </source>
</evidence>
<gene>
    <name evidence="9" type="ORF">BN1079_00691</name>
</gene>
<organism evidence="9 10">
    <name type="scientific">Pseudomonas saudiphocaensis</name>
    <dbReference type="NCBI Taxonomy" id="1499686"/>
    <lineage>
        <taxon>Bacteria</taxon>
        <taxon>Pseudomonadati</taxon>
        <taxon>Pseudomonadota</taxon>
        <taxon>Gammaproteobacteria</taxon>
        <taxon>Pseudomonadales</taxon>
        <taxon>Pseudomonadaceae</taxon>
        <taxon>Pseudomonas</taxon>
    </lineage>
</organism>
<proteinExistence type="inferred from homology"/>
<dbReference type="InterPro" id="IPR002656">
    <property type="entry name" value="Acyl_transf_3_dom"/>
</dbReference>
<keyword evidence="9" id="KW-0808">Transferase</keyword>
<keyword evidence="6 7" id="KW-0472">Membrane</keyword>
<feature type="transmembrane region" description="Helical" evidence="7">
    <location>
        <begin position="202"/>
        <end position="219"/>
    </location>
</feature>
<evidence type="ECO:0000256" key="3">
    <source>
        <dbReference type="ARBA" id="ARBA00022475"/>
    </source>
</evidence>
<sequence length="344" mass="38568">MQERNAWVDYAKGIGIILVVYGHVARGVFNAGLPMDEGRYLLVDSIIYSFHMPLFFFLSGLFFYDSLMKRGRTGLIVNKIDTIVYPFLLWSLLQGMFEVVLSDYTNGSLTVAQVLSSLVWSPRAQFWFLYALFLVFVVCTFVYAKASRRLFLPILLAFSGLYVFRQDMPSNSALQFVLGNAVFFALGIWINEIKAFLLARHAYLALLFGALFVLGQYVFHITLGLTWDVGGLPVLVLATISILFMVTLSMWLGRFRIQWLLFVGASSMTIYLMHILAGSGVRVIMSAFLGIDSIAAHLLIGTLVGLAAPLLAQMIIQRYNFHFLLSPPQPISATRLRARAVATQ</sequence>
<dbReference type="AlphaFoldDB" id="A0A078LU67"/>
<feature type="transmembrane region" description="Helical" evidence="7">
    <location>
        <begin position="45"/>
        <end position="64"/>
    </location>
</feature>